<dbReference type="Gene3D" id="3.30.565.10">
    <property type="entry name" value="Histidine kinase-like ATPase, C-terminal domain"/>
    <property type="match status" value="1"/>
</dbReference>
<proteinExistence type="predicted"/>
<evidence type="ECO:0000313" key="12">
    <source>
        <dbReference type="EMBL" id="OKP91037.1"/>
    </source>
</evidence>
<dbReference type="CDD" id="cd06225">
    <property type="entry name" value="HAMP"/>
    <property type="match status" value="1"/>
</dbReference>
<evidence type="ECO:0000256" key="8">
    <source>
        <dbReference type="ARBA" id="ARBA00023012"/>
    </source>
</evidence>
<dbReference type="CDD" id="cd18774">
    <property type="entry name" value="PDC2_HK_sensor"/>
    <property type="match status" value="1"/>
</dbReference>
<evidence type="ECO:0000259" key="11">
    <source>
        <dbReference type="PROSITE" id="PS50885"/>
    </source>
</evidence>
<dbReference type="PROSITE" id="PS50885">
    <property type="entry name" value="HAMP"/>
    <property type="match status" value="1"/>
</dbReference>
<keyword evidence="10" id="KW-0812">Transmembrane</keyword>
<keyword evidence="5" id="KW-0597">Phosphoprotein</keyword>
<dbReference type="Gene3D" id="6.10.340.10">
    <property type="match status" value="1"/>
</dbReference>
<dbReference type="PANTHER" id="PTHR34220">
    <property type="entry name" value="SENSOR HISTIDINE KINASE YPDA"/>
    <property type="match status" value="1"/>
</dbReference>
<dbReference type="Proteomes" id="UP000186058">
    <property type="component" value="Unassembled WGS sequence"/>
</dbReference>
<dbReference type="EMBL" id="LVWI01000002">
    <property type="protein sequence ID" value="OKP91037.1"/>
    <property type="molecule type" value="Genomic_DNA"/>
</dbReference>
<feature type="transmembrane region" description="Helical" evidence="10">
    <location>
        <begin position="301"/>
        <end position="321"/>
    </location>
</feature>
<keyword evidence="4" id="KW-1003">Cell membrane</keyword>
<dbReference type="SMART" id="SM00387">
    <property type="entry name" value="HATPase_c"/>
    <property type="match status" value="1"/>
</dbReference>
<dbReference type="InterPro" id="IPR004358">
    <property type="entry name" value="Sig_transdc_His_kin-like_C"/>
</dbReference>
<keyword evidence="7" id="KW-0418">Kinase</keyword>
<keyword evidence="8" id="KW-0902">Two-component regulatory system</keyword>
<evidence type="ECO:0000256" key="9">
    <source>
        <dbReference type="ARBA" id="ARBA00023136"/>
    </source>
</evidence>
<sequence>MRWRKITYNQKLFITFLLISCLPVLLLGTIAYKKSADTLKSQTEQDLQVIAGQLNTSIEKQISDFDRFSILPYYMPEAFKILSQPYVPEEQWSSAKLNAQKQLIRLMSAYPSINTSIKGMVLYGDKGSISGYRSNDSSSINRAYNASGEAWYKEARLKKGGFVVSGVHEIRQFEGEPFAAITGARMLLDDRMRPIAVIALHISPDFIDKIIRSSQLGDTVVTVVDRDGQLVYTSNQQVASQLLKENSLHERVGIWMTSGEGEEGKIAYRGVVKKSKYLGWSIYLGKNQNDLLRDSRMIRRYTLIIAITLMIATAVVSWLLARNLSRPILRLIRSMRNVEQGKFEVLELTGRQDEIGQLHLSYSRMVKRLERMVQSIAEKEHQKRKAELYALHLRIQPHFLYNTLNSIRMIAIMQQSQQIAKLIHSLNRLLQSYLKLDDGPMPLSQEIALLKNYGQLMDLRYTNTFLIEWDVPEELLYSEIPPMLLQPVLENAIFHGSKGLNRTLKIQVKASLVRENSDLQIEVCDDGIGISEDQISRLLDDRMLTGASSIGLNNVNDRVRLRFGEDYGLTVKRLEQGTAITITLPYKEIHEGGS</sequence>
<organism evidence="12 13">
    <name type="scientific">Paenibacillus helianthi</name>
    <dbReference type="NCBI Taxonomy" id="1349432"/>
    <lineage>
        <taxon>Bacteria</taxon>
        <taxon>Bacillati</taxon>
        <taxon>Bacillota</taxon>
        <taxon>Bacilli</taxon>
        <taxon>Bacillales</taxon>
        <taxon>Paenibacillaceae</taxon>
        <taxon>Paenibacillus</taxon>
    </lineage>
</organism>
<dbReference type="PRINTS" id="PR00344">
    <property type="entry name" value="BCTRLSENSOR"/>
</dbReference>
<evidence type="ECO:0000256" key="6">
    <source>
        <dbReference type="ARBA" id="ARBA00022679"/>
    </source>
</evidence>
<dbReference type="InterPro" id="IPR003660">
    <property type="entry name" value="HAMP_dom"/>
</dbReference>
<dbReference type="Pfam" id="PF06580">
    <property type="entry name" value="His_kinase"/>
    <property type="match status" value="1"/>
</dbReference>
<dbReference type="Pfam" id="PF00672">
    <property type="entry name" value="HAMP"/>
    <property type="match status" value="1"/>
</dbReference>
<dbReference type="SUPFAM" id="SSF158472">
    <property type="entry name" value="HAMP domain-like"/>
    <property type="match status" value="1"/>
</dbReference>
<comment type="catalytic activity">
    <reaction evidence="1">
        <text>ATP + protein L-histidine = ADP + protein N-phospho-L-histidine.</text>
        <dbReference type="EC" id="2.7.13.3"/>
    </reaction>
</comment>
<dbReference type="InterPro" id="IPR010559">
    <property type="entry name" value="Sig_transdc_His_kin_internal"/>
</dbReference>
<dbReference type="InterPro" id="IPR036890">
    <property type="entry name" value="HATPase_C_sf"/>
</dbReference>
<evidence type="ECO:0000313" key="13">
    <source>
        <dbReference type="Proteomes" id="UP000186058"/>
    </source>
</evidence>
<keyword evidence="9 10" id="KW-0472">Membrane</keyword>
<evidence type="ECO:0000256" key="2">
    <source>
        <dbReference type="ARBA" id="ARBA00004651"/>
    </source>
</evidence>
<evidence type="ECO:0000256" key="3">
    <source>
        <dbReference type="ARBA" id="ARBA00012438"/>
    </source>
</evidence>
<dbReference type="EC" id="2.7.13.3" evidence="3"/>
<keyword evidence="6" id="KW-0808">Transferase</keyword>
<evidence type="ECO:0000256" key="4">
    <source>
        <dbReference type="ARBA" id="ARBA00022475"/>
    </source>
</evidence>
<evidence type="ECO:0000256" key="1">
    <source>
        <dbReference type="ARBA" id="ARBA00000085"/>
    </source>
</evidence>
<dbReference type="PANTHER" id="PTHR34220:SF7">
    <property type="entry name" value="SENSOR HISTIDINE KINASE YPDA"/>
    <property type="match status" value="1"/>
</dbReference>
<evidence type="ECO:0000256" key="10">
    <source>
        <dbReference type="SAM" id="Phobius"/>
    </source>
</evidence>
<dbReference type="RefSeq" id="WP_074106704.1">
    <property type="nucleotide sequence ID" value="NZ_LVWI01000002.1"/>
</dbReference>
<name>A0ABX3EW67_9BACL</name>
<protein>
    <recommendedName>
        <fullName evidence="3">histidine kinase</fullName>
        <ecNumber evidence="3">2.7.13.3</ecNumber>
    </recommendedName>
</protein>
<dbReference type="Pfam" id="PF02518">
    <property type="entry name" value="HATPase_c"/>
    <property type="match status" value="1"/>
</dbReference>
<dbReference type="SUPFAM" id="SSF55874">
    <property type="entry name" value="ATPase domain of HSP90 chaperone/DNA topoisomerase II/histidine kinase"/>
    <property type="match status" value="1"/>
</dbReference>
<dbReference type="InterPro" id="IPR050640">
    <property type="entry name" value="Bact_2-comp_sensor_kinase"/>
</dbReference>
<reference evidence="12 13" key="1">
    <citation type="submission" date="2016-03" db="EMBL/GenBank/DDBJ databases">
        <authorList>
            <person name="Sant'Anna F.H."/>
            <person name="Ambrosini A."/>
            <person name="Souza R."/>
            <person name="Bach E."/>
            <person name="Fernandes G."/>
            <person name="Balsanelli E."/>
            <person name="Baura V.A."/>
            <person name="Souza E.M."/>
            <person name="Passaglia L."/>
        </authorList>
    </citation>
    <scope>NUCLEOTIDE SEQUENCE [LARGE SCALE GENOMIC DNA]</scope>
    <source>
        <strain evidence="12 13">P26E</strain>
    </source>
</reference>
<comment type="caution">
    <text evidence="12">The sequence shown here is derived from an EMBL/GenBank/DDBJ whole genome shotgun (WGS) entry which is preliminary data.</text>
</comment>
<gene>
    <name evidence="12" type="ORF">A3844_04105</name>
</gene>
<dbReference type="InterPro" id="IPR003594">
    <property type="entry name" value="HATPase_dom"/>
</dbReference>
<feature type="domain" description="HAMP" evidence="11">
    <location>
        <begin position="322"/>
        <end position="374"/>
    </location>
</feature>
<keyword evidence="13" id="KW-1185">Reference proteome</keyword>
<dbReference type="SMART" id="SM00304">
    <property type="entry name" value="HAMP"/>
    <property type="match status" value="1"/>
</dbReference>
<keyword evidence="10" id="KW-1133">Transmembrane helix</keyword>
<evidence type="ECO:0000256" key="5">
    <source>
        <dbReference type="ARBA" id="ARBA00022553"/>
    </source>
</evidence>
<evidence type="ECO:0000256" key="7">
    <source>
        <dbReference type="ARBA" id="ARBA00022777"/>
    </source>
</evidence>
<accession>A0ABX3EW67</accession>
<feature type="transmembrane region" description="Helical" evidence="10">
    <location>
        <begin position="12"/>
        <end position="32"/>
    </location>
</feature>
<comment type="subcellular location">
    <subcellularLocation>
        <location evidence="2">Cell membrane</location>
        <topology evidence="2">Multi-pass membrane protein</topology>
    </subcellularLocation>
</comment>